<dbReference type="Proteomes" id="UP000606786">
    <property type="component" value="Unassembled WGS sequence"/>
</dbReference>
<dbReference type="EMBL" id="CAJHJT010000001">
    <property type="protein sequence ID" value="CAD6992181.1"/>
    <property type="molecule type" value="Genomic_DNA"/>
</dbReference>
<feature type="domain" description="MADF" evidence="1">
    <location>
        <begin position="28"/>
        <end position="115"/>
    </location>
</feature>
<protein>
    <submittedName>
        <fullName evidence="2">(Mediterranean fruit fly) hypothetical protein</fullName>
    </submittedName>
</protein>
<dbReference type="AlphaFoldDB" id="A0A811U0W3"/>
<evidence type="ECO:0000313" key="2">
    <source>
        <dbReference type="EMBL" id="CAD6992181.1"/>
    </source>
</evidence>
<dbReference type="InterPro" id="IPR006578">
    <property type="entry name" value="MADF-dom"/>
</dbReference>
<reference evidence="2" key="1">
    <citation type="submission" date="2020-11" db="EMBL/GenBank/DDBJ databases">
        <authorList>
            <person name="Whitehead M."/>
        </authorList>
    </citation>
    <scope>NUCLEOTIDE SEQUENCE</scope>
    <source>
        <strain evidence="2">EGII</strain>
    </source>
</reference>
<gene>
    <name evidence="2" type="ORF">CCAP1982_LOCUS1054</name>
</gene>
<name>A0A811U0W3_CERCA</name>
<accession>A0A811U0W3</accession>
<keyword evidence="3" id="KW-1185">Reference proteome</keyword>
<dbReference type="Pfam" id="PF10545">
    <property type="entry name" value="MADF_DNA_bdg"/>
    <property type="match status" value="1"/>
</dbReference>
<dbReference type="PROSITE" id="PS51029">
    <property type="entry name" value="MADF"/>
    <property type="match status" value="1"/>
</dbReference>
<evidence type="ECO:0000313" key="3">
    <source>
        <dbReference type="Proteomes" id="UP000606786"/>
    </source>
</evidence>
<proteinExistence type="predicted"/>
<dbReference type="PANTHER" id="PTHR21505">
    <property type="entry name" value="MADF DOMAIN-CONTAINING PROTEIN-RELATED"/>
    <property type="match status" value="1"/>
</dbReference>
<evidence type="ECO:0000259" key="1">
    <source>
        <dbReference type="PROSITE" id="PS51029"/>
    </source>
</evidence>
<dbReference type="PANTHER" id="PTHR21505:SF12">
    <property type="entry name" value="MADF DOMAIN-CONTAINING PROTEIN-RELATED"/>
    <property type="match status" value="1"/>
</dbReference>
<dbReference type="OrthoDB" id="10051975at2759"/>
<sequence length="432" mass="49412">MSNLAGSEDSTKIISKIVMEWTREKTLTLISEYRKRRGLWDMTHDDYRKKDVKHNLLMEVSCNLGGNISVAEIEKKFHTLRTQYHREINRMKRKEPYNSKWFGFNNLQFLSSPMARRVSRGRIKNEITEEGTVTPKYIIREANTQQNESSGSSVNSGSNINEEYLTVQAKPAISIDTISNSTHCRNTSRSRALEKLIEETTKDVEDIDDKPKMTVAVGHQSYNSEVHTDGDIRNHRIHSDHQPMEADEEQMEALQIQTVEEEITYSSPTGAERCDTGPPNQQALHHAPIPTHIIKIQRRDTCNESEFYDDEMEQSHEDKRIFYENSGQQNPGTLISSNPISYSSNSVLNSKSKVQIHHKPNNQLSGRNVDKNSKSKSVAAIVHSGAVRDEYTTYGEYVSNEMRNITNREVLLGLKHKINTALFEAQMAELQK</sequence>
<comment type="caution">
    <text evidence="2">The sequence shown here is derived from an EMBL/GenBank/DDBJ whole genome shotgun (WGS) entry which is preliminary data.</text>
</comment>
<dbReference type="SMART" id="SM00595">
    <property type="entry name" value="MADF"/>
    <property type="match status" value="1"/>
</dbReference>
<organism evidence="2 3">
    <name type="scientific">Ceratitis capitata</name>
    <name type="common">Mediterranean fruit fly</name>
    <name type="synonym">Tephritis capitata</name>
    <dbReference type="NCBI Taxonomy" id="7213"/>
    <lineage>
        <taxon>Eukaryota</taxon>
        <taxon>Metazoa</taxon>
        <taxon>Ecdysozoa</taxon>
        <taxon>Arthropoda</taxon>
        <taxon>Hexapoda</taxon>
        <taxon>Insecta</taxon>
        <taxon>Pterygota</taxon>
        <taxon>Neoptera</taxon>
        <taxon>Endopterygota</taxon>
        <taxon>Diptera</taxon>
        <taxon>Brachycera</taxon>
        <taxon>Muscomorpha</taxon>
        <taxon>Tephritoidea</taxon>
        <taxon>Tephritidae</taxon>
        <taxon>Ceratitis</taxon>
        <taxon>Ceratitis</taxon>
    </lineage>
</organism>